<evidence type="ECO:0000313" key="4">
    <source>
        <dbReference type="Proteomes" id="UP000655523"/>
    </source>
</evidence>
<name>A0A972SPD1_9BURK</name>
<dbReference type="RefSeq" id="WP_172162713.1">
    <property type="nucleotide sequence ID" value="NZ_WOEZ01000044.1"/>
</dbReference>
<reference evidence="3 4" key="1">
    <citation type="submission" date="2019-11" db="EMBL/GenBank/DDBJ databases">
        <title>Metabolism of dissolved organic matter in forest soils.</title>
        <authorList>
            <person name="Cyle K.T."/>
            <person name="Wilhelm R.C."/>
            <person name="Martinez C.E."/>
        </authorList>
    </citation>
    <scope>NUCLEOTIDE SEQUENCE [LARGE SCALE GENOMIC DNA]</scope>
    <source>
        <strain evidence="3 4">5N</strain>
    </source>
</reference>
<feature type="region of interest" description="Disordered" evidence="1">
    <location>
        <begin position="54"/>
        <end position="74"/>
    </location>
</feature>
<evidence type="ECO:0000256" key="1">
    <source>
        <dbReference type="SAM" id="MobiDB-lite"/>
    </source>
</evidence>
<dbReference type="AlphaFoldDB" id="A0A972SPD1"/>
<sequence length="74" mass="7924">MDILKIAIASGMQVTLDGRIGTQEYRSVYGSLQALRRFAEAVLITAPIVATRPELTEAEGRTGSSNSPGCEAQR</sequence>
<accession>A0A972SPD1</accession>
<dbReference type="Proteomes" id="UP000655523">
    <property type="component" value="Unassembled WGS sequence"/>
</dbReference>
<keyword evidence="4" id="KW-1185">Reference proteome</keyword>
<comment type="caution">
    <text evidence="3">The sequence shown here is derived from an EMBL/GenBank/DDBJ whole genome shotgun (WGS) entry which is preliminary data.</text>
</comment>
<organism evidence="3 4">
    <name type="scientific">Paraburkholderia elongata</name>
    <dbReference type="NCBI Taxonomy" id="2675747"/>
    <lineage>
        <taxon>Bacteria</taxon>
        <taxon>Pseudomonadati</taxon>
        <taxon>Pseudomonadota</taxon>
        <taxon>Betaproteobacteria</taxon>
        <taxon>Burkholderiales</taxon>
        <taxon>Burkholderiaceae</taxon>
        <taxon>Paraburkholderia</taxon>
    </lineage>
</organism>
<dbReference type="EMBL" id="WOEZ01000245">
    <property type="protein sequence ID" value="NPT60910.1"/>
    <property type="molecule type" value="Genomic_DNA"/>
</dbReference>
<dbReference type="EMBL" id="WOEZ01000044">
    <property type="protein sequence ID" value="NPT54881.1"/>
    <property type="molecule type" value="Genomic_DNA"/>
</dbReference>
<evidence type="ECO:0000313" key="2">
    <source>
        <dbReference type="EMBL" id="NPT54881.1"/>
    </source>
</evidence>
<proteinExistence type="predicted"/>
<gene>
    <name evidence="2" type="ORF">GNZ13_09720</name>
    <name evidence="3" type="ORF">GNZ13_41805</name>
</gene>
<protein>
    <submittedName>
        <fullName evidence="3">Uncharacterized protein</fullName>
    </submittedName>
</protein>
<evidence type="ECO:0000313" key="3">
    <source>
        <dbReference type="EMBL" id="NPT60910.1"/>
    </source>
</evidence>